<dbReference type="OrthoDB" id="5340910at2759"/>
<comment type="caution">
    <text evidence="2">The sequence shown here is derived from an EMBL/GenBank/DDBJ whole genome shotgun (WGS) entry which is preliminary data.</text>
</comment>
<proteinExistence type="predicted"/>
<dbReference type="InterPro" id="IPR032675">
    <property type="entry name" value="LRR_dom_sf"/>
</dbReference>
<protein>
    <recommendedName>
        <fullName evidence="4">SH3 domain-containing protein</fullName>
    </recommendedName>
</protein>
<dbReference type="EMBL" id="QEAP01000311">
    <property type="protein sequence ID" value="TPX69682.1"/>
    <property type="molecule type" value="Genomic_DNA"/>
</dbReference>
<dbReference type="Gene3D" id="2.30.30.40">
    <property type="entry name" value="SH3 Domains"/>
    <property type="match status" value="1"/>
</dbReference>
<keyword evidence="1" id="KW-1133">Transmembrane helix</keyword>
<dbReference type="AlphaFoldDB" id="A0A507F0R8"/>
<gene>
    <name evidence="2" type="ORF">CcCBS67573_g06807</name>
</gene>
<evidence type="ECO:0000256" key="1">
    <source>
        <dbReference type="SAM" id="Phobius"/>
    </source>
</evidence>
<dbReference type="Gene3D" id="3.80.10.10">
    <property type="entry name" value="Ribonuclease Inhibitor"/>
    <property type="match status" value="1"/>
</dbReference>
<evidence type="ECO:0000313" key="2">
    <source>
        <dbReference type="EMBL" id="TPX69682.1"/>
    </source>
</evidence>
<dbReference type="SUPFAM" id="SSF52058">
    <property type="entry name" value="L domain-like"/>
    <property type="match status" value="1"/>
</dbReference>
<dbReference type="Proteomes" id="UP000320333">
    <property type="component" value="Unassembled WGS sequence"/>
</dbReference>
<dbReference type="SUPFAM" id="SSF50044">
    <property type="entry name" value="SH3-domain"/>
    <property type="match status" value="1"/>
</dbReference>
<accession>A0A507F0R8</accession>
<reference evidence="2 3" key="1">
    <citation type="journal article" date="2019" name="Sci. Rep.">
        <title>Comparative genomics of chytrid fungi reveal insights into the obligate biotrophic and pathogenic lifestyle of Synchytrium endobioticum.</title>
        <authorList>
            <person name="van de Vossenberg B.T.L.H."/>
            <person name="Warris S."/>
            <person name="Nguyen H.D.T."/>
            <person name="van Gent-Pelzer M.P.E."/>
            <person name="Joly D.L."/>
            <person name="van de Geest H.C."/>
            <person name="Bonants P.J.M."/>
            <person name="Smith D.S."/>
            <person name="Levesque C.A."/>
            <person name="van der Lee T.A.J."/>
        </authorList>
    </citation>
    <scope>NUCLEOTIDE SEQUENCE [LARGE SCALE GENOMIC DNA]</scope>
    <source>
        <strain evidence="2 3">CBS 675.73</strain>
    </source>
</reference>
<sequence length="368" mass="38022">MIGLFLSIASLAAAAPQAGTGSDCGILAVGILDKWSYPVPSDTAASCCSGSLATQGVVTCGGDDGLSIISLVLPAAKLQGAVPVSLPLLKSLTYLDISQNPDVTSGLQTLAGMTALKNLNIAGTGFTGAVIPFPSTLTCNMGNLLCGDPVCTQTVSTLKPCPSPKPGNNNPADFVAPTTSTVLWILIGVFGGALVLLMMMCFFCNQRGSVASRLAAQPMDAGKGPVSGNDFVGSEPEPSSNEMAMITLSRNGIPKRTFSLPETRKLQSKDEAAMDVAARDPFIVANNNQESFPVRRFYAKEMSDELSLTDGDSVVLTKVFRDGWAEGVSMRAGGPALFPLACLGGGVPVVLAERLRVARMMARGGPSA</sequence>
<keyword evidence="3" id="KW-1185">Reference proteome</keyword>
<name>A0A507F0R8_9FUNG</name>
<evidence type="ECO:0008006" key="4">
    <source>
        <dbReference type="Google" id="ProtNLM"/>
    </source>
</evidence>
<keyword evidence="1" id="KW-0472">Membrane</keyword>
<keyword evidence="1" id="KW-0812">Transmembrane</keyword>
<organism evidence="2 3">
    <name type="scientific">Chytriomyces confervae</name>
    <dbReference type="NCBI Taxonomy" id="246404"/>
    <lineage>
        <taxon>Eukaryota</taxon>
        <taxon>Fungi</taxon>
        <taxon>Fungi incertae sedis</taxon>
        <taxon>Chytridiomycota</taxon>
        <taxon>Chytridiomycota incertae sedis</taxon>
        <taxon>Chytridiomycetes</taxon>
        <taxon>Chytridiales</taxon>
        <taxon>Chytriomycetaceae</taxon>
        <taxon>Chytriomyces</taxon>
    </lineage>
</organism>
<evidence type="ECO:0000313" key="3">
    <source>
        <dbReference type="Proteomes" id="UP000320333"/>
    </source>
</evidence>
<feature type="transmembrane region" description="Helical" evidence="1">
    <location>
        <begin position="182"/>
        <end position="204"/>
    </location>
</feature>
<dbReference type="InterPro" id="IPR036028">
    <property type="entry name" value="SH3-like_dom_sf"/>
</dbReference>